<evidence type="ECO:0000256" key="3">
    <source>
        <dbReference type="ARBA" id="ARBA00022679"/>
    </source>
</evidence>
<evidence type="ECO:0000313" key="9">
    <source>
        <dbReference type="Proteomes" id="UP001064933"/>
    </source>
</evidence>
<feature type="transmembrane region" description="Helical" evidence="6">
    <location>
        <begin position="427"/>
        <end position="451"/>
    </location>
</feature>
<feature type="domain" description="Histidine kinase/HSP90-like ATPase" evidence="7">
    <location>
        <begin position="595"/>
        <end position="691"/>
    </location>
</feature>
<feature type="transmembrane region" description="Helical" evidence="6">
    <location>
        <begin position="388"/>
        <end position="407"/>
    </location>
</feature>
<dbReference type="Proteomes" id="UP001064933">
    <property type="component" value="Chromosome"/>
</dbReference>
<organism evidence="8 9">
    <name type="scientific">Roseateles amylovorans</name>
    <dbReference type="NCBI Taxonomy" id="2978473"/>
    <lineage>
        <taxon>Bacteria</taxon>
        <taxon>Pseudomonadati</taxon>
        <taxon>Pseudomonadota</taxon>
        <taxon>Betaproteobacteria</taxon>
        <taxon>Burkholderiales</taxon>
        <taxon>Sphaerotilaceae</taxon>
        <taxon>Roseateles</taxon>
    </lineage>
</organism>
<gene>
    <name evidence="8" type="ORF">N4261_14350</name>
</gene>
<keyword evidence="6" id="KW-0472">Membrane</keyword>
<feature type="transmembrane region" description="Helical" evidence="6">
    <location>
        <begin position="359"/>
        <end position="376"/>
    </location>
</feature>
<dbReference type="PANTHER" id="PTHR24421">
    <property type="entry name" value="NITRATE/NITRITE SENSOR PROTEIN NARX-RELATED"/>
    <property type="match status" value="1"/>
</dbReference>
<evidence type="ECO:0000313" key="8">
    <source>
        <dbReference type="EMBL" id="UXH76248.1"/>
    </source>
</evidence>
<evidence type="ECO:0000256" key="5">
    <source>
        <dbReference type="ARBA" id="ARBA00023012"/>
    </source>
</evidence>
<feature type="transmembrane region" description="Helical" evidence="6">
    <location>
        <begin position="33"/>
        <end position="54"/>
    </location>
</feature>
<dbReference type="PANTHER" id="PTHR24421:SF10">
    <property type="entry name" value="NITRATE_NITRITE SENSOR PROTEIN NARQ"/>
    <property type="match status" value="1"/>
</dbReference>
<feature type="transmembrane region" description="Helical" evidence="6">
    <location>
        <begin position="269"/>
        <end position="291"/>
    </location>
</feature>
<dbReference type="Pfam" id="PF02518">
    <property type="entry name" value="HATPase_c"/>
    <property type="match status" value="1"/>
</dbReference>
<dbReference type="Gene3D" id="3.30.565.10">
    <property type="entry name" value="Histidine kinase-like ATPase, C-terminal domain"/>
    <property type="match status" value="1"/>
</dbReference>
<keyword evidence="9" id="KW-1185">Reference proteome</keyword>
<comment type="catalytic activity">
    <reaction evidence="1">
        <text>ATP + protein L-histidine = ADP + protein N-phospho-L-histidine.</text>
        <dbReference type="EC" id="2.7.13.3"/>
    </reaction>
</comment>
<dbReference type="EMBL" id="CP104562">
    <property type="protein sequence ID" value="UXH76248.1"/>
    <property type="molecule type" value="Genomic_DNA"/>
</dbReference>
<evidence type="ECO:0000259" key="7">
    <source>
        <dbReference type="Pfam" id="PF02518"/>
    </source>
</evidence>
<dbReference type="CDD" id="cd16917">
    <property type="entry name" value="HATPase_UhpB-NarQ-NarX-like"/>
    <property type="match status" value="1"/>
</dbReference>
<feature type="transmembrane region" description="Helical" evidence="6">
    <location>
        <begin position="244"/>
        <end position="262"/>
    </location>
</feature>
<sequence length="701" mass="79390">MAEASTSDGSGHTQGVAGILEVLKEPPRWRRRWGSWLALALVLATLGLFELVLWTTSDRLGQVDPILQVDRYELRSVPADDPKALRFDGPLHLRQDHLPLPHFENVGHPRALHKARLRFDISRFITDADVFDERRDGDRQTVPRAPTKALLISQAIHGVDVYLNGVWLDGYPRSTATARFMWFRPLPVELPAKLLRRDGPNELIIDYTTWEPHFMLSPVYIGNVEPIAYVSEVVDFFSNSLANASKAFCFLAGVFMIGVWLVNRTDGTFGLIGLVALLWAVVYTLSLWVYMPPDWRPVWLLFFYFCTGALNLLGTMFVMRYVDQPIPRPLWWGMLLASSLAVAVQPLGGEIAELDLDLYWIWLLVPFQLWAMVQLARHVWRTRSRPALVMLLMLLLAGVLVMHDYNVMTHQLPLPVPDYPGSLFRLLGTPVYLTHLALPPLLVVMAHAHLLKYRESVKHVREANRILAETVRRREMALAVSYDRQSELERNEAAQEERDRIYRELHDGIGSQLVTTIFSVREGNASRAQLEQRLLDVLQGVREVISSTDTTEHREFQNILFDYCVNLDSLLSAKDFQIEYDIQDGNEFVLLDDRSRELLRIVEETVANTLKYARASLLRITLTHDDTVMTLTISDNGDSHLDVGHGVRSDFGVSTGQGLKNMKARMQRLGGVFSFVQHPDGATTTVTLPLAGPPSPKLPAA</sequence>
<reference evidence="8" key="1">
    <citation type="submission" date="2022-10" db="EMBL/GenBank/DDBJ databases">
        <title>Characterization and whole genome sequencing of a new Roseateles species, isolated from fresh water.</title>
        <authorList>
            <person name="Guliayeva D.Y."/>
            <person name="Akhremchuk A.E."/>
            <person name="Sikolenko M.A."/>
            <person name="Valentovich L.N."/>
            <person name="Sidarenka A.V."/>
        </authorList>
    </citation>
    <scope>NUCLEOTIDE SEQUENCE</scope>
    <source>
        <strain evidence="8">BIM B-1768</strain>
    </source>
</reference>
<accession>A0ABY6AY66</accession>
<proteinExistence type="predicted"/>
<dbReference type="InterPro" id="IPR036890">
    <property type="entry name" value="HATPase_C_sf"/>
</dbReference>
<dbReference type="InterPro" id="IPR050482">
    <property type="entry name" value="Sensor_HK_TwoCompSys"/>
</dbReference>
<dbReference type="SUPFAM" id="SSF55874">
    <property type="entry name" value="ATPase domain of HSP90 chaperone/DNA topoisomerase II/histidine kinase"/>
    <property type="match status" value="1"/>
</dbReference>
<dbReference type="EC" id="2.7.13.3" evidence="2"/>
<feature type="transmembrane region" description="Helical" evidence="6">
    <location>
        <begin position="330"/>
        <end position="347"/>
    </location>
</feature>
<dbReference type="Gene3D" id="1.20.5.1930">
    <property type="match status" value="1"/>
</dbReference>
<dbReference type="InterPro" id="IPR003594">
    <property type="entry name" value="HATPase_dom"/>
</dbReference>
<evidence type="ECO:0000256" key="6">
    <source>
        <dbReference type="SAM" id="Phobius"/>
    </source>
</evidence>
<keyword evidence="5" id="KW-0902">Two-component regulatory system</keyword>
<dbReference type="RefSeq" id="WP_261755981.1">
    <property type="nucleotide sequence ID" value="NZ_CP104562.2"/>
</dbReference>
<protein>
    <recommendedName>
        <fullName evidence="2">histidine kinase</fullName>
        <ecNumber evidence="2">2.7.13.3</ecNumber>
    </recommendedName>
</protein>
<evidence type="ECO:0000256" key="4">
    <source>
        <dbReference type="ARBA" id="ARBA00022777"/>
    </source>
</evidence>
<keyword evidence="6" id="KW-1133">Transmembrane helix</keyword>
<evidence type="ECO:0000256" key="2">
    <source>
        <dbReference type="ARBA" id="ARBA00012438"/>
    </source>
</evidence>
<feature type="transmembrane region" description="Helical" evidence="6">
    <location>
        <begin position="297"/>
        <end position="318"/>
    </location>
</feature>
<name>A0ABY6AY66_9BURK</name>
<keyword evidence="4" id="KW-0418">Kinase</keyword>
<keyword evidence="3" id="KW-0808">Transferase</keyword>
<keyword evidence="6" id="KW-0812">Transmembrane</keyword>
<evidence type="ECO:0000256" key="1">
    <source>
        <dbReference type="ARBA" id="ARBA00000085"/>
    </source>
</evidence>